<evidence type="ECO:0000256" key="1">
    <source>
        <dbReference type="ARBA" id="ARBA00022679"/>
    </source>
</evidence>
<evidence type="ECO:0000259" key="5">
    <source>
        <dbReference type="Pfam" id="PF17836"/>
    </source>
</evidence>
<dbReference type="GO" id="GO:0016740">
    <property type="term" value="F:transferase activity"/>
    <property type="evidence" value="ECO:0007669"/>
    <property type="project" value="UniProtKB-KW"/>
</dbReference>
<dbReference type="Proteomes" id="UP000176429">
    <property type="component" value="Unassembled WGS sequence"/>
</dbReference>
<keyword evidence="2" id="KW-0677">Repeat</keyword>
<dbReference type="PANTHER" id="PTHR43300:SF7">
    <property type="entry name" value="UDP-N-ACETYLBACILLOSAMINE N-ACETYLTRANSFERASE"/>
    <property type="match status" value="1"/>
</dbReference>
<dbReference type="InterPro" id="IPR041561">
    <property type="entry name" value="PglD_N"/>
</dbReference>
<dbReference type="EMBL" id="MHSH01000012">
    <property type="protein sequence ID" value="OHA42084.1"/>
    <property type="molecule type" value="Genomic_DNA"/>
</dbReference>
<dbReference type="NCBIfam" id="TIGR03570">
    <property type="entry name" value="NeuD_NnaD"/>
    <property type="match status" value="1"/>
</dbReference>
<evidence type="ECO:0000313" key="7">
    <source>
        <dbReference type="Proteomes" id="UP000176429"/>
    </source>
</evidence>
<evidence type="ECO:0000256" key="4">
    <source>
        <dbReference type="PIRSR" id="PIRSR620019-2"/>
    </source>
</evidence>
<dbReference type="Pfam" id="PF00132">
    <property type="entry name" value="Hexapep"/>
    <property type="match status" value="1"/>
</dbReference>
<proteinExistence type="predicted"/>
<feature type="binding site" evidence="4">
    <location>
        <position position="85"/>
    </location>
    <ligand>
        <name>substrate</name>
    </ligand>
</feature>
<feature type="site" description="Increases basicity of active site His" evidence="3">
    <location>
        <position position="154"/>
    </location>
</feature>
<dbReference type="InterPro" id="IPR050179">
    <property type="entry name" value="Trans_hexapeptide_repeat"/>
</dbReference>
<reference evidence="6 7" key="1">
    <citation type="journal article" date="2016" name="Nat. Commun.">
        <title>Thousands of microbial genomes shed light on interconnected biogeochemical processes in an aquifer system.</title>
        <authorList>
            <person name="Anantharaman K."/>
            <person name="Brown C.T."/>
            <person name="Hug L.A."/>
            <person name="Sharon I."/>
            <person name="Castelle C.J."/>
            <person name="Probst A.J."/>
            <person name="Thomas B.C."/>
            <person name="Singh A."/>
            <person name="Wilkins M.J."/>
            <person name="Karaoz U."/>
            <person name="Brodie E.L."/>
            <person name="Williams K.H."/>
            <person name="Hubbard S.S."/>
            <person name="Banfield J.F."/>
        </authorList>
    </citation>
    <scope>NUCLEOTIDE SEQUENCE [LARGE SCALE GENOMIC DNA]</scope>
</reference>
<dbReference type="Pfam" id="PF17836">
    <property type="entry name" value="PglD_N"/>
    <property type="match status" value="1"/>
</dbReference>
<feature type="domain" description="PglD N-terminal" evidence="5">
    <location>
        <begin position="12"/>
        <end position="97"/>
    </location>
</feature>
<gene>
    <name evidence="6" type="ORF">A3H68_03200</name>
</gene>
<sequence length="226" mass="23889">MKSKLSKRKIDVVIIGAGGHGREVAAYIEDMKQNDVFLNLLGFIDENKKAGSCGVSKILGGLEALRKEISNPKQGKSLYYITALGDAKVRKKIVEKVEGLGKILPITISHQSTRIFHDVKIGKGTCLAPGSIVTTHVRIGRHVIVNIKATISHDCVLKDYVTVSPGVTICGNVKIGEGAFIGAGATIKEGVSIGKWSVIGAGAMVINNIPDGVTAVGVPARIIKEN</sequence>
<dbReference type="SUPFAM" id="SSF51161">
    <property type="entry name" value="Trimeric LpxA-like enzymes"/>
    <property type="match status" value="1"/>
</dbReference>
<dbReference type="Gene3D" id="3.40.50.20">
    <property type="match status" value="1"/>
</dbReference>
<dbReference type="PROSITE" id="PS00101">
    <property type="entry name" value="HEXAPEP_TRANSFERASES"/>
    <property type="match status" value="1"/>
</dbReference>
<dbReference type="InterPro" id="IPR001451">
    <property type="entry name" value="Hexapep"/>
</dbReference>
<dbReference type="CDD" id="cd03360">
    <property type="entry name" value="LbH_AT_putative"/>
    <property type="match status" value="1"/>
</dbReference>
<evidence type="ECO:0000256" key="2">
    <source>
        <dbReference type="ARBA" id="ARBA00022737"/>
    </source>
</evidence>
<keyword evidence="1" id="KW-0808">Transferase</keyword>
<dbReference type="Gene3D" id="2.160.10.10">
    <property type="entry name" value="Hexapeptide repeat proteins"/>
    <property type="match status" value="1"/>
</dbReference>
<accession>A0A1G2P175</accession>
<name>A0A1G2P175_9BACT</name>
<dbReference type="InterPro" id="IPR020019">
    <property type="entry name" value="AcTrfase_PglD-like"/>
</dbReference>
<dbReference type="InterPro" id="IPR011004">
    <property type="entry name" value="Trimer_LpxA-like_sf"/>
</dbReference>
<comment type="caution">
    <text evidence="6">The sequence shown here is derived from an EMBL/GenBank/DDBJ whole genome shotgun (WGS) entry which is preliminary data.</text>
</comment>
<dbReference type="PANTHER" id="PTHR43300">
    <property type="entry name" value="ACETYLTRANSFERASE"/>
    <property type="match status" value="1"/>
</dbReference>
<evidence type="ECO:0000313" key="6">
    <source>
        <dbReference type="EMBL" id="OHA42084.1"/>
    </source>
</evidence>
<evidence type="ECO:0000256" key="3">
    <source>
        <dbReference type="PIRSR" id="PIRSR620019-1"/>
    </source>
</evidence>
<protein>
    <recommendedName>
        <fullName evidence="5">PglD N-terminal domain-containing protein</fullName>
    </recommendedName>
</protein>
<organism evidence="6 7">
    <name type="scientific">Candidatus Taylorbacteria bacterium RIFCSPLOWO2_02_FULL_46_40</name>
    <dbReference type="NCBI Taxonomy" id="1802329"/>
    <lineage>
        <taxon>Bacteria</taxon>
        <taxon>Candidatus Tayloriibacteriota</taxon>
    </lineage>
</organism>
<feature type="active site" description="Proton acceptor" evidence="3">
    <location>
        <position position="153"/>
    </location>
</feature>
<dbReference type="AlphaFoldDB" id="A0A1G2P175"/>
<dbReference type="InterPro" id="IPR018357">
    <property type="entry name" value="Hexapep_transf_CS"/>
</dbReference>